<protein>
    <submittedName>
        <fullName evidence="3">Acetyltransferase</fullName>
    </submittedName>
</protein>
<evidence type="ECO:0000313" key="3">
    <source>
        <dbReference type="EMBL" id="CUS05914.1"/>
    </source>
</evidence>
<dbReference type="InterPro" id="IPR000182">
    <property type="entry name" value="GNAT_dom"/>
</dbReference>
<dbReference type="Gene3D" id="3.40.630.30">
    <property type="match status" value="1"/>
</dbReference>
<organism evidence="3 4">
    <name type="scientific">Candidatus Promineifilum breve</name>
    <dbReference type="NCBI Taxonomy" id="1806508"/>
    <lineage>
        <taxon>Bacteria</taxon>
        <taxon>Bacillati</taxon>
        <taxon>Chloroflexota</taxon>
        <taxon>Ardenticatenia</taxon>
        <taxon>Candidatus Promineifilales</taxon>
        <taxon>Candidatus Promineifilaceae</taxon>
        <taxon>Candidatus Promineifilum</taxon>
    </lineage>
</organism>
<dbReference type="InterPro" id="IPR050769">
    <property type="entry name" value="NAT_camello-type"/>
</dbReference>
<accession>A0A160T772</accession>
<reference evidence="3" key="1">
    <citation type="submission" date="2016-01" db="EMBL/GenBank/DDBJ databases">
        <authorList>
            <person name="Mcilroy J.S."/>
            <person name="Karst M S."/>
            <person name="Albertsen M."/>
        </authorList>
    </citation>
    <scope>NUCLEOTIDE SEQUENCE</scope>
    <source>
        <strain evidence="3">Cfx-K</strain>
    </source>
</reference>
<keyword evidence="4" id="KW-1185">Reference proteome</keyword>
<dbReference type="Proteomes" id="UP000215027">
    <property type="component" value="Chromosome II"/>
</dbReference>
<dbReference type="PROSITE" id="PS51186">
    <property type="entry name" value="GNAT"/>
    <property type="match status" value="1"/>
</dbReference>
<evidence type="ECO:0000313" key="4">
    <source>
        <dbReference type="Proteomes" id="UP000215027"/>
    </source>
</evidence>
<evidence type="ECO:0000259" key="2">
    <source>
        <dbReference type="PROSITE" id="PS51186"/>
    </source>
</evidence>
<dbReference type="PANTHER" id="PTHR13947">
    <property type="entry name" value="GNAT FAMILY N-ACETYLTRANSFERASE"/>
    <property type="match status" value="1"/>
</dbReference>
<dbReference type="RefSeq" id="WP_095045263.1">
    <property type="nucleotide sequence ID" value="NZ_LN890656.1"/>
</dbReference>
<name>A0A160T772_9CHLR</name>
<keyword evidence="1" id="KW-0808">Transferase</keyword>
<dbReference type="EMBL" id="LN890656">
    <property type="protein sequence ID" value="CUS05914.1"/>
    <property type="molecule type" value="Genomic_DNA"/>
</dbReference>
<proteinExistence type="predicted"/>
<evidence type="ECO:0000256" key="1">
    <source>
        <dbReference type="ARBA" id="ARBA00022679"/>
    </source>
</evidence>
<dbReference type="CDD" id="cd04301">
    <property type="entry name" value="NAT_SF"/>
    <property type="match status" value="1"/>
</dbReference>
<dbReference type="Pfam" id="PF00583">
    <property type="entry name" value="Acetyltransf_1"/>
    <property type="match status" value="1"/>
</dbReference>
<dbReference type="PANTHER" id="PTHR13947:SF37">
    <property type="entry name" value="LD18367P"/>
    <property type="match status" value="1"/>
</dbReference>
<gene>
    <name evidence="3" type="ORF">CFX0092_B0380</name>
</gene>
<dbReference type="AlphaFoldDB" id="A0A160T772"/>
<sequence length="166" mass="18533">MIAEVVIRPMTPADVAEAKLMMLTVSAGIFAPHHPAAAFINHYGPALGDVDDFQRHYGPPGGLFLVATDGATIIGTGAMRRLDDATAELRRMWLLPAYHGRGIGYRLIQELFTFARAAGYRRVRLSTSNVQQQAIRFYERLGFYRIPRYRETDDEVFMEIGLGSGE</sequence>
<dbReference type="KEGG" id="pbf:CFX0092_B0380"/>
<dbReference type="InterPro" id="IPR016181">
    <property type="entry name" value="Acyl_CoA_acyltransferase"/>
</dbReference>
<dbReference type="SUPFAM" id="SSF55729">
    <property type="entry name" value="Acyl-CoA N-acyltransferases (Nat)"/>
    <property type="match status" value="1"/>
</dbReference>
<dbReference type="GO" id="GO:0008080">
    <property type="term" value="F:N-acetyltransferase activity"/>
    <property type="evidence" value="ECO:0007669"/>
    <property type="project" value="InterPro"/>
</dbReference>
<feature type="domain" description="N-acetyltransferase" evidence="2">
    <location>
        <begin position="5"/>
        <end position="163"/>
    </location>
</feature>